<dbReference type="PROSITE" id="PS00108">
    <property type="entry name" value="PROTEIN_KINASE_ST"/>
    <property type="match status" value="1"/>
</dbReference>
<feature type="region of interest" description="Disordered" evidence="7">
    <location>
        <begin position="889"/>
        <end position="917"/>
    </location>
</feature>
<evidence type="ECO:0000256" key="6">
    <source>
        <dbReference type="PROSITE-ProRule" id="PRU10141"/>
    </source>
</evidence>
<evidence type="ECO:0000256" key="4">
    <source>
        <dbReference type="ARBA" id="ARBA00022840"/>
    </source>
</evidence>
<feature type="binding site" evidence="6">
    <location>
        <position position="133"/>
    </location>
    <ligand>
        <name>ATP</name>
        <dbReference type="ChEBI" id="CHEBI:30616"/>
    </ligand>
</feature>
<dbReference type="PROSITE" id="PS00107">
    <property type="entry name" value="PROTEIN_KINASE_ATP"/>
    <property type="match status" value="1"/>
</dbReference>
<dbReference type="SUPFAM" id="SSF56112">
    <property type="entry name" value="Protein kinase-like (PK-like)"/>
    <property type="match status" value="1"/>
</dbReference>
<gene>
    <name evidence="9" type="ORF">J3U87_31115</name>
</gene>
<dbReference type="Gene3D" id="1.25.40.10">
    <property type="entry name" value="Tetratricopeptide repeat domain"/>
    <property type="match status" value="2"/>
</dbReference>
<dbReference type="SMART" id="SM00028">
    <property type="entry name" value="TPR"/>
    <property type="match status" value="5"/>
</dbReference>
<keyword evidence="2 6" id="KW-0547">Nucleotide-binding</keyword>
<dbReference type="PANTHER" id="PTHR43289:SF34">
    <property type="entry name" value="SERINE_THREONINE-PROTEIN KINASE YBDM-RELATED"/>
    <property type="match status" value="1"/>
</dbReference>
<evidence type="ECO:0000313" key="10">
    <source>
        <dbReference type="Proteomes" id="UP000663929"/>
    </source>
</evidence>
<evidence type="ECO:0000259" key="8">
    <source>
        <dbReference type="PROSITE" id="PS50011"/>
    </source>
</evidence>
<dbReference type="Pfam" id="PF13424">
    <property type="entry name" value="TPR_12"/>
    <property type="match status" value="2"/>
</dbReference>
<dbReference type="InterPro" id="IPR000719">
    <property type="entry name" value="Prot_kinase_dom"/>
</dbReference>
<dbReference type="GO" id="GO:0005524">
    <property type="term" value="F:ATP binding"/>
    <property type="evidence" value="ECO:0007669"/>
    <property type="project" value="UniProtKB-UniRule"/>
</dbReference>
<evidence type="ECO:0000256" key="1">
    <source>
        <dbReference type="ARBA" id="ARBA00022679"/>
    </source>
</evidence>
<organism evidence="9 10">
    <name type="scientific">Sulfidibacter corallicola</name>
    <dbReference type="NCBI Taxonomy" id="2818388"/>
    <lineage>
        <taxon>Bacteria</taxon>
        <taxon>Pseudomonadati</taxon>
        <taxon>Acidobacteriota</taxon>
        <taxon>Holophagae</taxon>
        <taxon>Acanthopleuribacterales</taxon>
        <taxon>Acanthopleuribacteraceae</taxon>
        <taxon>Sulfidibacter</taxon>
    </lineage>
</organism>
<keyword evidence="10" id="KW-1185">Reference proteome</keyword>
<dbReference type="SMART" id="SM00220">
    <property type="entry name" value="S_TKc"/>
    <property type="match status" value="1"/>
</dbReference>
<dbReference type="PANTHER" id="PTHR43289">
    <property type="entry name" value="MITOGEN-ACTIVATED PROTEIN KINASE KINASE KINASE 20-RELATED"/>
    <property type="match status" value="1"/>
</dbReference>
<dbReference type="Pfam" id="PF00069">
    <property type="entry name" value="Pkinase"/>
    <property type="match status" value="1"/>
</dbReference>
<keyword evidence="4 6" id="KW-0067">ATP-binding</keyword>
<proteinExistence type="predicted"/>
<dbReference type="InterPro" id="IPR017441">
    <property type="entry name" value="Protein_kinase_ATP_BS"/>
</dbReference>
<keyword evidence="1" id="KW-0808">Transferase</keyword>
<dbReference type="Pfam" id="PF13374">
    <property type="entry name" value="TPR_10"/>
    <property type="match status" value="2"/>
</dbReference>
<dbReference type="PROSITE" id="PS50005">
    <property type="entry name" value="TPR"/>
    <property type="match status" value="1"/>
</dbReference>
<dbReference type="Gene3D" id="1.10.510.10">
    <property type="entry name" value="Transferase(Phosphotransferase) domain 1"/>
    <property type="match status" value="1"/>
</dbReference>
<dbReference type="PROSITE" id="PS50011">
    <property type="entry name" value="PROTEIN_KINASE_DOM"/>
    <property type="match status" value="1"/>
</dbReference>
<evidence type="ECO:0000313" key="9">
    <source>
        <dbReference type="EMBL" id="QTD50057.1"/>
    </source>
</evidence>
<dbReference type="GO" id="GO:0004674">
    <property type="term" value="F:protein serine/threonine kinase activity"/>
    <property type="evidence" value="ECO:0007669"/>
    <property type="project" value="TreeGrafter"/>
</dbReference>
<dbReference type="CDD" id="cd14014">
    <property type="entry name" value="STKc_PknB_like"/>
    <property type="match status" value="1"/>
</dbReference>
<evidence type="ECO:0000256" key="7">
    <source>
        <dbReference type="SAM" id="MobiDB-lite"/>
    </source>
</evidence>
<dbReference type="EMBL" id="CP071793">
    <property type="protein sequence ID" value="QTD50057.1"/>
    <property type="molecule type" value="Genomic_DNA"/>
</dbReference>
<dbReference type="RefSeq" id="WP_237379688.1">
    <property type="nucleotide sequence ID" value="NZ_CP071793.1"/>
</dbReference>
<feature type="compositionally biased region" description="Basic and acidic residues" evidence="7">
    <location>
        <begin position="899"/>
        <end position="917"/>
    </location>
</feature>
<protein>
    <submittedName>
        <fullName evidence="9">Tetratricopeptide repeat protein</fullName>
    </submittedName>
</protein>
<dbReference type="SUPFAM" id="SSF48452">
    <property type="entry name" value="TPR-like"/>
    <property type="match status" value="2"/>
</dbReference>
<dbReference type="InterPro" id="IPR019734">
    <property type="entry name" value="TPR_rpt"/>
</dbReference>
<feature type="repeat" description="TPR" evidence="5">
    <location>
        <begin position="579"/>
        <end position="612"/>
    </location>
</feature>
<dbReference type="AlphaFoldDB" id="A0A8A4TKQ4"/>
<dbReference type="InterPro" id="IPR011990">
    <property type="entry name" value="TPR-like_helical_dom_sf"/>
</dbReference>
<feature type="domain" description="Protein kinase" evidence="8">
    <location>
        <begin position="103"/>
        <end position="387"/>
    </location>
</feature>
<keyword evidence="5" id="KW-0802">TPR repeat</keyword>
<accession>A0A8A4TKQ4</accession>
<evidence type="ECO:0000256" key="5">
    <source>
        <dbReference type="PROSITE-ProRule" id="PRU00339"/>
    </source>
</evidence>
<dbReference type="InterPro" id="IPR008271">
    <property type="entry name" value="Ser/Thr_kinase_AS"/>
</dbReference>
<dbReference type="InterPro" id="IPR011009">
    <property type="entry name" value="Kinase-like_dom_sf"/>
</dbReference>
<sequence length="917" mass="103105">MDLDREKAIYRIIENAYAPLPQLREAYLQAECGEDAALLRDLQALIEANEADEEAVARQAARSLGTLLADAAAHDDLSRELDTTDWGRRIYGPLEPGCRIGPYLLEKQIGEGGMGLVFLAVREDAFQMKVALKLVKPGMDSQEILERFQRERQILANLKHPNIAQLYDGGATDRGLPYLAMEFVDGVPLDRYCQDHDLSIRQRLALFCKVCDAVSFAHRNLVIHRDLKPANIFVTRDGEPKLLDFGIAGLIDAQASQPKRSTTRPMMTPEFASPEQAHGEHLTVASDVYSLGMILYNLLTDQLPYALPRQDPVRLIRAICESPPVKPSQRMARSIDPNQLPYLDAGERRRRRKSLRGDLDAIALHALQKDPGDRYPSVEQFAEDLRLHLAGMPVRVRTRTLGYRLAKFVARNRIGLMTSSVFVLLLAGFSLTSVYQYRQTLLERDQAHRVTEILMSLFEMPDPAWTRGESITAKRLLDESAIKIQRELGDQPKAYAKLLGAMGRVYHKIGSYDEAQQLMEESLATHAAFDPTPLEHAQAVDDLAWLLFERGHYRRAERLARRALDIRTEEWGSHHIEIAESLSEVGWILAHLGDFETAESLLQQALTLQRQHTPASVALARTLGYLGRLDLQRGLVGLADLRLGESLAIRTDLFGDTHPQVAEMLHSLSMLKARGRDFRGAKRMCREALVMRRRLLGDNDPVVAANLADLGRIFVASGEMPEATLIFEDALAIQRRILAPDHPETLRTLSELSRLAIARGDLADADHLFREVRDTAPERLQQAPYTLGSLYAGHAASLLESGNRASLPEAEALLQRALTCFSQIVPEHHPQVVDTRLYQVAWLRMQRRFAPAADILEDLHRLATQYPNHLRAQRDRLDQARGALYRAWGKPLPSGLESRQGRPPETSRNDQAKRGLQ</sequence>
<dbReference type="Gene3D" id="3.30.200.20">
    <property type="entry name" value="Phosphorylase Kinase, domain 1"/>
    <property type="match status" value="1"/>
</dbReference>
<reference evidence="9" key="1">
    <citation type="submission" date="2021-03" db="EMBL/GenBank/DDBJ databases">
        <title>Acanthopleuribacteraceae sp. M133.</title>
        <authorList>
            <person name="Wang G."/>
        </authorList>
    </citation>
    <scope>NUCLEOTIDE SEQUENCE</scope>
    <source>
        <strain evidence="9">M133</strain>
    </source>
</reference>
<keyword evidence="3" id="KW-0418">Kinase</keyword>
<dbReference type="KEGG" id="scor:J3U87_31115"/>
<evidence type="ECO:0000256" key="3">
    <source>
        <dbReference type="ARBA" id="ARBA00022777"/>
    </source>
</evidence>
<dbReference type="Proteomes" id="UP000663929">
    <property type="component" value="Chromosome"/>
</dbReference>
<name>A0A8A4TKQ4_SULCO</name>
<evidence type="ECO:0000256" key="2">
    <source>
        <dbReference type="ARBA" id="ARBA00022741"/>
    </source>
</evidence>